<dbReference type="Gene3D" id="3.40.50.12690">
    <property type="match status" value="1"/>
</dbReference>
<evidence type="ECO:0000259" key="2">
    <source>
        <dbReference type="Pfam" id="PF01799"/>
    </source>
</evidence>
<reference evidence="3" key="1">
    <citation type="journal article" date="2023" name="Science">
        <title>Genome structures resolve the early diversification of teleost fishes.</title>
        <authorList>
            <person name="Parey E."/>
            <person name="Louis A."/>
            <person name="Montfort J."/>
            <person name="Bouchez O."/>
            <person name="Roques C."/>
            <person name="Iampietro C."/>
            <person name="Lluch J."/>
            <person name="Castinel A."/>
            <person name="Donnadieu C."/>
            <person name="Desvignes T."/>
            <person name="Floi Bucao C."/>
            <person name="Jouanno E."/>
            <person name="Wen M."/>
            <person name="Mejri S."/>
            <person name="Dirks R."/>
            <person name="Jansen H."/>
            <person name="Henkel C."/>
            <person name="Chen W.J."/>
            <person name="Zahm M."/>
            <person name="Cabau C."/>
            <person name="Klopp C."/>
            <person name="Thompson A.W."/>
            <person name="Robinson-Rechavi M."/>
            <person name="Braasch I."/>
            <person name="Lecointre G."/>
            <person name="Bobe J."/>
            <person name="Postlethwait J.H."/>
            <person name="Berthelot C."/>
            <person name="Roest Crollius H."/>
            <person name="Guiguen Y."/>
        </authorList>
    </citation>
    <scope>NUCLEOTIDE SEQUENCE</scope>
    <source>
        <strain evidence="3">WJC10195</strain>
    </source>
</reference>
<dbReference type="GO" id="GO:0016491">
    <property type="term" value="F:oxidoreductase activity"/>
    <property type="evidence" value="ECO:0007669"/>
    <property type="project" value="InterPro"/>
</dbReference>
<evidence type="ECO:0000313" key="3">
    <source>
        <dbReference type="EMBL" id="KAJ8353450.1"/>
    </source>
</evidence>
<dbReference type="OrthoDB" id="8300278at2759"/>
<gene>
    <name evidence="3" type="ORF">SKAU_G00210170</name>
</gene>
<feature type="domain" description="[2Fe-2S]-binding" evidence="2">
    <location>
        <begin position="259"/>
        <end position="315"/>
    </location>
</feature>
<dbReference type="Pfam" id="PF01799">
    <property type="entry name" value="Fer2_2"/>
    <property type="match status" value="1"/>
</dbReference>
<name>A0A9Q1F8W5_SYNKA</name>
<proteinExistence type="predicted"/>
<protein>
    <recommendedName>
        <fullName evidence="2">[2Fe-2S]-binding domain-containing protein</fullName>
    </recommendedName>
</protein>
<sequence length="325" mass="35611">MPSPFPTLCNQCPSLRAKINKLEGRISNLYSIREDEILIDSLAAASRIMEATDLESSAPCFPPAADRDRWTEVGAKPKSPACSTPIVSTPWSTVPTGRRRGRRTGRPLPREKLSLENRYQVLDELSRPEQATPSQPRSRGSAVPVSAVHRGTMHPRVTAHPLGASQPLNGAWTRPSRSIVREKPPRVPPTGPPTTLVVGSSMVRHLNFFSAETLCYPGGLVMDINSSITSALREHPMASNAIVHIGSNDIKLQQSEKLERIAKAHGSQCGFCTPGIVMSMYALLRNRPHPSMLDIEEAFQGNLCRCTGYRPILEGYKSFAKVSQS</sequence>
<organism evidence="3 4">
    <name type="scientific">Synaphobranchus kaupii</name>
    <name type="common">Kaup's arrowtooth eel</name>
    <dbReference type="NCBI Taxonomy" id="118154"/>
    <lineage>
        <taxon>Eukaryota</taxon>
        <taxon>Metazoa</taxon>
        <taxon>Chordata</taxon>
        <taxon>Craniata</taxon>
        <taxon>Vertebrata</taxon>
        <taxon>Euteleostomi</taxon>
        <taxon>Actinopterygii</taxon>
        <taxon>Neopterygii</taxon>
        <taxon>Teleostei</taxon>
        <taxon>Anguilliformes</taxon>
        <taxon>Synaphobranchidae</taxon>
        <taxon>Synaphobranchus</taxon>
    </lineage>
</organism>
<dbReference type="InterPro" id="IPR002888">
    <property type="entry name" value="2Fe-2S-bd"/>
</dbReference>
<dbReference type="GO" id="GO:0005506">
    <property type="term" value="F:iron ion binding"/>
    <property type="evidence" value="ECO:0007669"/>
    <property type="project" value="InterPro"/>
</dbReference>
<evidence type="ECO:0000313" key="4">
    <source>
        <dbReference type="Proteomes" id="UP001152622"/>
    </source>
</evidence>
<dbReference type="Proteomes" id="UP001152622">
    <property type="component" value="Chromosome 7"/>
</dbReference>
<evidence type="ECO:0000256" key="1">
    <source>
        <dbReference type="SAM" id="MobiDB-lite"/>
    </source>
</evidence>
<accession>A0A9Q1F8W5</accession>
<dbReference type="SUPFAM" id="SSF47741">
    <property type="entry name" value="CO dehydrogenase ISP C-domain like"/>
    <property type="match status" value="1"/>
</dbReference>
<feature type="compositionally biased region" description="Polar residues" evidence="1">
    <location>
        <begin position="129"/>
        <end position="138"/>
    </location>
</feature>
<dbReference type="PANTHER" id="PTHR45444:SF3">
    <property type="entry name" value="XANTHINE DEHYDROGENASE"/>
    <property type="match status" value="1"/>
</dbReference>
<feature type="compositionally biased region" description="Polar residues" evidence="1">
    <location>
        <begin position="81"/>
        <end position="92"/>
    </location>
</feature>
<dbReference type="InterPro" id="IPR016208">
    <property type="entry name" value="Ald_Oxase/xanthine_DH-like"/>
</dbReference>
<comment type="caution">
    <text evidence="3">The sequence shown here is derived from an EMBL/GenBank/DDBJ whole genome shotgun (WGS) entry which is preliminary data.</text>
</comment>
<keyword evidence="4" id="KW-1185">Reference proteome</keyword>
<dbReference type="EMBL" id="JAINUF010000007">
    <property type="protein sequence ID" value="KAJ8353450.1"/>
    <property type="molecule type" value="Genomic_DNA"/>
</dbReference>
<dbReference type="PANTHER" id="PTHR45444">
    <property type="entry name" value="XANTHINE DEHYDROGENASE"/>
    <property type="match status" value="1"/>
</dbReference>
<dbReference type="AlphaFoldDB" id="A0A9Q1F8W5"/>
<feature type="region of interest" description="Disordered" evidence="1">
    <location>
        <begin position="74"/>
        <end position="144"/>
    </location>
</feature>
<dbReference type="Gene3D" id="1.10.150.120">
    <property type="entry name" value="[2Fe-2S]-binding domain"/>
    <property type="match status" value="1"/>
</dbReference>
<dbReference type="InterPro" id="IPR036884">
    <property type="entry name" value="2Fe-2S-bd_dom_sf"/>
</dbReference>